<evidence type="ECO:0000313" key="5">
    <source>
        <dbReference type="Proteomes" id="UP000186895"/>
    </source>
</evidence>
<organism evidence="4 5">
    <name type="scientific">Marinobacterium stanieri</name>
    <dbReference type="NCBI Taxonomy" id="49186"/>
    <lineage>
        <taxon>Bacteria</taxon>
        <taxon>Pseudomonadati</taxon>
        <taxon>Pseudomonadota</taxon>
        <taxon>Gammaproteobacteria</taxon>
        <taxon>Oceanospirillales</taxon>
        <taxon>Oceanospirillaceae</taxon>
        <taxon>Marinobacterium</taxon>
    </lineage>
</organism>
<keyword evidence="2" id="KW-0812">Transmembrane</keyword>
<sequence length="231" mass="25146">MSYIHDALKASTRQRSERQADRGGSPDAVPAEPAQAVSGKAFGRVLLVLILLLLGVWLWQGQNAKQAITKADDRTDTDPPVAAAAPPQDVSATDRVSAFKGVRIELGAPAADSAGATRGQNRNLTPQQTPAVTTESAPVEEPVGEARLISTDPFEGLPYLRQLPASQQRELQGLRFSVHIYAEDPASRLVKYEGRVMREQDFVRPGLRVISIIPRAVVMQYQDTRFKVPAL</sequence>
<dbReference type="AlphaFoldDB" id="A0A1N6NL50"/>
<dbReference type="RefSeq" id="WP_076460380.1">
    <property type="nucleotide sequence ID" value="NZ_FTMN01000001.1"/>
</dbReference>
<protein>
    <submittedName>
        <fullName evidence="4">Type II secretion system protein B</fullName>
    </submittedName>
</protein>
<keyword evidence="2" id="KW-1133">Transmembrane helix</keyword>
<evidence type="ECO:0000256" key="2">
    <source>
        <dbReference type="SAM" id="Phobius"/>
    </source>
</evidence>
<dbReference type="eggNOG" id="ENOG5033B0D">
    <property type="taxonomic scope" value="Bacteria"/>
</dbReference>
<feature type="region of interest" description="Disordered" evidence="1">
    <location>
        <begin position="1"/>
        <end position="32"/>
    </location>
</feature>
<gene>
    <name evidence="4" type="ORF">SAMN05421647_101401</name>
</gene>
<evidence type="ECO:0000256" key="1">
    <source>
        <dbReference type="SAM" id="MobiDB-lite"/>
    </source>
</evidence>
<dbReference type="GO" id="GO:0015627">
    <property type="term" value="C:type II protein secretion system complex"/>
    <property type="evidence" value="ECO:0007669"/>
    <property type="project" value="InterPro"/>
</dbReference>
<dbReference type="InterPro" id="IPR032389">
    <property type="entry name" value="GspB_C"/>
</dbReference>
<dbReference type="EMBL" id="FTMN01000001">
    <property type="protein sequence ID" value="SIP92771.1"/>
    <property type="molecule type" value="Genomic_DNA"/>
</dbReference>
<reference evidence="4 5" key="1">
    <citation type="submission" date="2017-01" db="EMBL/GenBank/DDBJ databases">
        <authorList>
            <person name="Mah S.A."/>
            <person name="Swanson W.J."/>
            <person name="Moy G.W."/>
            <person name="Vacquier V.D."/>
        </authorList>
    </citation>
    <scope>NUCLEOTIDE SEQUENCE [LARGE SCALE GENOMIC DNA]</scope>
    <source>
        <strain evidence="4 5">DSM 7027</strain>
    </source>
</reference>
<feature type="region of interest" description="Disordered" evidence="1">
    <location>
        <begin position="70"/>
        <end position="94"/>
    </location>
</feature>
<dbReference type="Pfam" id="PF16537">
    <property type="entry name" value="T2SSB"/>
    <property type="match status" value="1"/>
</dbReference>
<keyword evidence="5" id="KW-1185">Reference proteome</keyword>
<feature type="domain" description="Type II secretion system protein GspB C-terminal" evidence="3">
    <location>
        <begin position="174"/>
        <end position="230"/>
    </location>
</feature>
<dbReference type="STRING" id="49186.SAMN05421647_101401"/>
<accession>A0A1N6NL50</accession>
<feature type="region of interest" description="Disordered" evidence="1">
    <location>
        <begin position="110"/>
        <end position="139"/>
    </location>
</feature>
<evidence type="ECO:0000259" key="3">
    <source>
        <dbReference type="Pfam" id="PF16537"/>
    </source>
</evidence>
<feature type="transmembrane region" description="Helical" evidence="2">
    <location>
        <begin position="41"/>
        <end position="59"/>
    </location>
</feature>
<feature type="compositionally biased region" description="Low complexity" evidence="1">
    <location>
        <begin position="78"/>
        <end position="90"/>
    </location>
</feature>
<name>A0A1N6NL50_9GAMM</name>
<proteinExistence type="predicted"/>
<keyword evidence="2" id="KW-0472">Membrane</keyword>
<feature type="compositionally biased region" description="Polar residues" evidence="1">
    <location>
        <begin position="118"/>
        <end position="136"/>
    </location>
</feature>
<evidence type="ECO:0000313" key="4">
    <source>
        <dbReference type="EMBL" id="SIP92771.1"/>
    </source>
</evidence>
<dbReference type="Proteomes" id="UP000186895">
    <property type="component" value="Unassembled WGS sequence"/>
</dbReference>